<evidence type="ECO:0000313" key="3">
    <source>
        <dbReference type="EMBL" id="SNX74444.1"/>
    </source>
</evidence>
<dbReference type="InterPro" id="IPR023393">
    <property type="entry name" value="START-like_dom_sf"/>
</dbReference>
<dbReference type="Gene3D" id="3.30.530.20">
    <property type="match status" value="1"/>
</dbReference>
<protein>
    <submittedName>
        <fullName evidence="3">Uncharacterized protein YndB with AHSA1/START domain</fullName>
    </submittedName>
</protein>
<dbReference type="Pfam" id="PF08327">
    <property type="entry name" value="AHSA1"/>
    <property type="match status" value="1"/>
</dbReference>
<comment type="similarity">
    <text evidence="1">Belongs to the AHA1 family.</text>
</comment>
<dbReference type="RefSeq" id="WP_097159948.1">
    <property type="nucleotide sequence ID" value="NZ_JBEPMQ010000009.1"/>
</dbReference>
<proteinExistence type="inferred from homology"/>
<dbReference type="CDD" id="cd07814">
    <property type="entry name" value="SRPBCC_CalC_Aha1-like"/>
    <property type="match status" value="1"/>
</dbReference>
<reference evidence="3 4" key="1">
    <citation type="submission" date="2017-08" db="EMBL/GenBank/DDBJ databases">
        <authorList>
            <person name="de Groot N.N."/>
        </authorList>
    </citation>
    <scope>NUCLEOTIDE SEQUENCE [LARGE SCALE GENOMIC DNA]</scope>
    <source>
        <strain evidence="3 4">JC228</strain>
    </source>
</reference>
<name>A0A285D3Q0_9BACI</name>
<dbReference type="SUPFAM" id="SSF55961">
    <property type="entry name" value="Bet v1-like"/>
    <property type="match status" value="1"/>
</dbReference>
<dbReference type="OrthoDB" id="2580049at2"/>
<gene>
    <name evidence="3" type="ORF">SAMN05877753_109104</name>
</gene>
<dbReference type="EMBL" id="OAOP01000009">
    <property type="protein sequence ID" value="SNX74444.1"/>
    <property type="molecule type" value="Genomic_DNA"/>
</dbReference>
<dbReference type="InterPro" id="IPR013538">
    <property type="entry name" value="ASHA1/2-like_C"/>
</dbReference>
<feature type="domain" description="Activator of Hsp90 ATPase homologue 1/2-like C-terminal" evidence="2">
    <location>
        <begin position="21"/>
        <end position="153"/>
    </location>
</feature>
<evidence type="ECO:0000313" key="4">
    <source>
        <dbReference type="Proteomes" id="UP000219546"/>
    </source>
</evidence>
<dbReference type="Proteomes" id="UP000219546">
    <property type="component" value="Unassembled WGS sequence"/>
</dbReference>
<keyword evidence="4" id="KW-1185">Reference proteome</keyword>
<dbReference type="AlphaFoldDB" id="A0A285D3Q0"/>
<organism evidence="3 4">
    <name type="scientific">Bacillus oleivorans</name>
    <dbReference type="NCBI Taxonomy" id="1448271"/>
    <lineage>
        <taxon>Bacteria</taxon>
        <taxon>Bacillati</taxon>
        <taxon>Bacillota</taxon>
        <taxon>Bacilli</taxon>
        <taxon>Bacillales</taxon>
        <taxon>Bacillaceae</taxon>
        <taxon>Bacillus</taxon>
    </lineage>
</organism>
<evidence type="ECO:0000256" key="1">
    <source>
        <dbReference type="ARBA" id="ARBA00006817"/>
    </source>
</evidence>
<sequence length="163" mass="18512">MTNQNAVEQKIIEKKVVIHSKIDLVWHAWTRSERVSQWFAGKAIVEPIVGGKYELYFEPGNEEGNCTKGCTIISLEPFTRLSFTWKGPDPLAELMNQDSQLTEVYVTLHEMGEHTEVTVKHGGWGEGPEWQKAREWHVMAWNQVLNSLKSALESGEGDLCCQP</sequence>
<evidence type="ECO:0000259" key="2">
    <source>
        <dbReference type="Pfam" id="PF08327"/>
    </source>
</evidence>
<accession>A0A285D3Q0</accession>